<proteinExistence type="predicted"/>
<reference evidence="1" key="1">
    <citation type="submission" date="2025-08" db="UniProtKB">
        <authorList>
            <consortium name="Ensembl"/>
        </authorList>
    </citation>
    <scope>IDENTIFICATION</scope>
</reference>
<dbReference type="GeneTree" id="ENSGT00390000001057"/>
<dbReference type="GO" id="GO:0005763">
    <property type="term" value="C:mitochondrial small ribosomal subunit"/>
    <property type="evidence" value="ECO:0007669"/>
    <property type="project" value="TreeGrafter"/>
</dbReference>
<dbReference type="PANTHER" id="PTHR13447">
    <property type="entry name" value="MITOCHONDRIAL 28S RIBOSOMAL PROTEIN S28"/>
    <property type="match status" value="1"/>
</dbReference>
<evidence type="ECO:0000313" key="1">
    <source>
        <dbReference type="Ensembl" id="ENSPKIP00000005754.1"/>
    </source>
</evidence>
<dbReference type="Ensembl" id="ENSPKIT00000029762.1">
    <property type="protein sequence ID" value="ENSPKIP00000005754.1"/>
    <property type="gene ID" value="ENSPKIG00000022304.1"/>
</dbReference>
<accession>A0A3B3QIU9</accession>
<evidence type="ECO:0000313" key="2">
    <source>
        <dbReference type="Proteomes" id="UP000261540"/>
    </source>
</evidence>
<name>A0A3B3QIU9_9TELE</name>
<sequence>MQKQDLATSGLRSSPGVKDVKSFAYLLRHSSLIQMGPAKDKVVVGKIFHIVQDDLYIDFGGKFHCVCQRPEADGDKYQRGTRVRLRLVDLELTSRFLGSNTDTTLLESDALLLGLLDNRDTKSKE</sequence>
<dbReference type="InterPro" id="IPR019375">
    <property type="entry name" value="Ribosomal_bS1m"/>
</dbReference>
<reference evidence="1" key="2">
    <citation type="submission" date="2025-09" db="UniProtKB">
        <authorList>
            <consortium name="Ensembl"/>
        </authorList>
    </citation>
    <scope>IDENTIFICATION</scope>
</reference>
<dbReference type="AlphaFoldDB" id="A0A3B3QIU9"/>
<dbReference type="Pfam" id="PF10246">
    <property type="entry name" value="MRP-S35"/>
    <property type="match status" value="1"/>
</dbReference>
<keyword evidence="2" id="KW-1185">Reference proteome</keyword>
<protein>
    <submittedName>
        <fullName evidence="1">Mitochondrial ribosomal protein S28</fullName>
    </submittedName>
</protein>
<dbReference type="Proteomes" id="UP000261540">
    <property type="component" value="Unplaced"/>
</dbReference>
<dbReference type="PANTHER" id="PTHR13447:SF2">
    <property type="entry name" value="SMALL RIBOSOMAL SUBUNIT PROTEIN BS1M"/>
    <property type="match status" value="1"/>
</dbReference>
<dbReference type="STRING" id="1676925.ENSPKIP00000005754"/>
<organism evidence="1 2">
    <name type="scientific">Paramormyrops kingsleyae</name>
    <dbReference type="NCBI Taxonomy" id="1676925"/>
    <lineage>
        <taxon>Eukaryota</taxon>
        <taxon>Metazoa</taxon>
        <taxon>Chordata</taxon>
        <taxon>Craniata</taxon>
        <taxon>Vertebrata</taxon>
        <taxon>Euteleostomi</taxon>
        <taxon>Actinopterygii</taxon>
        <taxon>Neopterygii</taxon>
        <taxon>Teleostei</taxon>
        <taxon>Osteoglossocephala</taxon>
        <taxon>Osteoglossomorpha</taxon>
        <taxon>Osteoglossiformes</taxon>
        <taxon>Mormyridae</taxon>
        <taxon>Paramormyrops</taxon>
    </lineage>
</organism>